<comment type="pathway">
    <text evidence="3">Sphingolipid metabolism.</text>
</comment>
<comment type="caution">
    <text evidence="11">The sequence shown here is derived from an EMBL/GenBank/DDBJ whole genome shotgun (WGS) entry which is preliminary data.</text>
</comment>
<dbReference type="GO" id="GO:0008120">
    <property type="term" value="F:ceramide glucosyltransferase activity"/>
    <property type="evidence" value="ECO:0007669"/>
    <property type="project" value="TreeGrafter"/>
</dbReference>
<dbReference type="Proteomes" id="UP000243507">
    <property type="component" value="Unassembled WGS sequence"/>
</dbReference>
<evidence type="ECO:0000256" key="8">
    <source>
        <dbReference type="ARBA" id="ARBA00023136"/>
    </source>
</evidence>
<dbReference type="OrthoDB" id="9814255at2"/>
<evidence type="ECO:0000256" key="7">
    <source>
        <dbReference type="ARBA" id="ARBA00022989"/>
    </source>
</evidence>
<dbReference type="GO" id="GO:0016020">
    <property type="term" value="C:membrane"/>
    <property type="evidence" value="ECO:0007669"/>
    <property type="project" value="UniProtKB-SubCell"/>
</dbReference>
<comment type="subcellular location">
    <subcellularLocation>
        <location evidence="1">Membrane</location>
        <topology evidence="1">Multi-pass membrane protein</topology>
    </subcellularLocation>
</comment>
<evidence type="ECO:0000256" key="4">
    <source>
        <dbReference type="ARBA" id="ARBA00022676"/>
    </source>
</evidence>
<accession>A0A2A4CR65</accession>
<keyword evidence="6 10" id="KW-0812">Transmembrane</keyword>
<dbReference type="InterPro" id="IPR029044">
    <property type="entry name" value="Nucleotide-diphossugar_trans"/>
</dbReference>
<evidence type="ECO:0000256" key="5">
    <source>
        <dbReference type="ARBA" id="ARBA00022679"/>
    </source>
</evidence>
<keyword evidence="4" id="KW-0328">Glycosyltransferase</keyword>
<name>A0A2A4CR65_9RHOB</name>
<feature type="transmembrane region" description="Helical" evidence="10">
    <location>
        <begin position="293"/>
        <end position="318"/>
    </location>
</feature>
<dbReference type="EMBL" id="NTJD01000004">
    <property type="protein sequence ID" value="PCD76742.1"/>
    <property type="molecule type" value="Genomic_DNA"/>
</dbReference>
<comment type="pathway">
    <text evidence="2">Lipid metabolism; sphingolipid metabolism.</text>
</comment>
<dbReference type="Gene3D" id="3.90.550.10">
    <property type="entry name" value="Spore Coat Polysaccharide Biosynthesis Protein SpsA, Chain A"/>
    <property type="match status" value="1"/>
</dbReference>
<evidence type="ECO:0000313" key="11">
    <source>
        <dbReference type="EMBL" id="PCD76742.1"/>
    </source>
</evidence>
<dbReference type="PANTHER" id="PTHR12726:SF0">
    <property type="entry name" value="CERAMIDE GLUCOSYLTRANSFERASE"/>
    <property type="match status" value="1"/>
</dbReference>
<dbReference type="GO" id="GO:0006679">
    <property type="term" value="P:glucosylceramide biosynthetic process"/>
    <property type="evidence" value="ECO:0007669"/>
    <property type="project" value="TreeGrafter"/>
</dbReference>
<feature type="region of interest" description="Disordered" evidence="9">
    <location>
        <begin position="368"/>
        <end position="395"/>
    </location>
</feature>
<evidence type="ECO:0000256" key="2">
    <source>
        <dbReference type="ARBA" id="ARBA00004760"/>
    </source>
</evidence>
<evidence type="ECO:0000313" key="12">
    <source>
        <dbReference type="Proteomes" id="UP000243507"/>
    </source>
</evidence>
<dbReference type="InterPro" id="IPR025993">
    <property type="entry name" value="Ceramide_glucosylTrfase"/>
</dbReference>
<keyword evidence="7 10" id="KW-1133">Transmembrane helix</keyword>
<reference evidence="11 12" key="1">
    <citation type="submission" date="2017-09" db="EMBL/GenBank/DDBJ databases">
        <title>A multilocus sequence analysis scheme for characterization of bacteria in the genus Thioclava.</title>
        <authorList>
            <person name="Liu Y."/>
            <person name="Shao Z."/>
        </authorList>
    </citation>
    <scope>NUCLEOTIDE SEQUENCE [LARGE SCALE GENOMIC DNA]</scope>
    <source>
        <strain evidence="11 12">CAU 1312</strain>
    </source>
</reference>
<keyword evidence="8 10" id="KW-0472">Membrane</keyword>
<sequence>MIFWIFLAGALALLGLHLASVAITLRRLAGPARAEGSLIGVPPITLIRPLCGLNAFEEETLESSFHLSYPAYDLIFCVEDAADPVLPLIRALIARHPQVPAQVLVGFDRVTDNPKLNNLWKGWQAAQSDWVCLADSNLMLPKDYLEQVAACWGPDTGAVSSPPVAIRPEGWGGALEAAFLNSNQARLQLVIDSLGNGFAQGKTLFFNKPLLNRAGGLKALGRWLAEDVATTHVVRALGAQVRLTPHPFAQPIGARHFDEVWGRQLRWSRVRRDGFPVLFLAEPLNGALIPVTLAGLAAAGLGLGALPVLTYLAFWYLAEVVLLWRADWPRGLRTLACLPLRDLLLPALWGATFLRRGFEWRGKALEKPHAAPDAAQHSAPQHGPSGAPRAAVAAE</sequence>
<keyword evidence="5 11" id="KW-0808">Transferase</keyword>
<dbReference type="SUPFAM" id="SSF53448">
    <property type="entry name" value="Nucleotide-diphospho-sugar transferases"/>
    <property type="match status" value="1"/>
</dbReference>
<keyword evidence="12" id="KW-1185">Reference proteome</keyword>
<evidence type="ECO:0000256" key="6">
    <source>
        <dbReference type="ARBA" id="ARBA00022692"/>
    </source>
</evidence>
<protein>
    <submittedName>
        <fullName evidence="11">Ceramide glucosyltransferase</fullName>
    </submittedName>
</protein>
<dbReference type="PANTHER" id="PTHR12726">
    <property type="entry name" value="CERAMIDE GLUCOSYLTRANSFERASE"/>
    <property type="match status" value="1"/>
</dbReference>
<evidence type="ECO:0000256" key="9">
    <source>
        <dbReference type="SAM" id="MobiDB-lite"/>
    </source>
</evidence>
<evidence type="ECO:0000256" key="1">
    <source>
        <dbReference type="ARBA" id="ARBA00004141"/>
    </source>
</evidence>
<dbReference type="RefSeq" id="WP_096432364.1">
    <property type="nucleotide sequence ID" value="NZ_NTJD01000004.1"/>
</dbReference>
<proteinExistence type="predicted"/>
<dbReference type="AlphaFoldDB" id="A0A2A4CR65"/>
<organism evidence="11 12">
    <name type="scientific">Pseudothioclava arenosa</name>
    <dbReference type="NCBI Taxonomy" id="1795308"/>
    <lineage>
        <taxon>Bacteria</taxon>
        <taxon>Pseudomonadati</taxon>
        <taxon>Pseudomonadota</taxon>
        <taxon>Alphaproteobacteria</taxon>
        <taxon>Rhodobacterales</taxon>
        <taxon>Paracoccaceae</taxon>
        <taxon>Pseudothioclava</taxon>
    </lineage>
</organism>
<evidence type="ECO:0000256" key="10">
    <source>
        <dbReference type="SAM" id="Phobius"/>
    </source>
</evidence>
<dbReference type="CDD" id="cd02520">
    <property type="entry name" value="Glucosylceramide_synthase"/>
    <property type="match status" value="1"/>
</dbReference>
<gene>
    <name evidence="11" type="ORF">CLN94_06440</name>
</gene>
<evidence type="ECO:0000256" key="3">
    <source>
        <dbReference type="ARBA" id="ARBA00004991"/>
    </source>
</evidence>
<dbReference type="Pfam" id="PF13506">
    <property type="entry name" value="Glyco_transf_21"/>
    <property type="match status" value="1"/>
</dbReference>